<dbReference type="InterPro" id="IPR047002">
    <property type="entry name" value="Tcp10_C_sf"/>
</dbReference>
<evidence type="ECO:0008006" key="11">
    <source>
        <dbReference type="Google" id="ProtNLM"/>
    </source>
</evidence>
<evidence type="ECO:0000259" key="8">
    <source>
        <dbReference type="Pfam" id="PF07202"/>
    </source>
</evidence>
<evidence type="ECO:0000256" key="2">
    <source>
        <dbReference type="ARBA" id="ARBA00004777"/>
    </source>
</evidence>
<dbReference type="InterPro" id="IPR009852">
    <property type="entry name" value="CENPJ_C_dom"/>
</dbReference>
<keyword evidence="4" id="KW-0285">Flavoprotein</keyword>
<dbReference type="PANTHER" id="PTHR45754:SF3">
    <property type="entry name" value="METHYLENETETRAHYDROFOLATE REDUCTASE (NADPH)"/>
    <property type="match status" value="1"/>
</dbReference>
<dbReference type="InterPro" id="IPR003171">
    <property type="entry name" value="Mehydrof_redctse-like"/>
</dbReference>
<evidence type="ECO:0000256" key="4">
    <source>
        <dbReference type="ARBA" id="ARBA00022630"/>
    </source>
</evidence>
<organism evidence="10">
    <name type="scientific">Dermatophagoides farinae</name>
    <name type="common">American house dust mite</name>
    <dbReference type="NCBI Taxonomy" id="6954"/>
    <lineage>
        <taxon>Eukaryota</taxon>
        <taxon>Metazoa</taxon>
        <taxon>Ecdysozoa</taxon>
        <taxon>Arthropoda</taxon>
        <taxon>Chelicerata</taxon>
        <taxon>Arachnida</taxon>
        <taxon>Acari</taxon>
        <taxon>Acariformes</taxon>
        <taxon>Sarcoptiformes</taxon>
        <taxon>Astigmata</taxon>
        <taxon>Psoroptidia</taxon>
        <taxon>Analgoidea</taxon>
        <taxon>Pyroglyphidae</taxon>
        <taxon>Dermatophagoidinae</taxon>
        <taxon>Dermatophagoides</taxon>
    </lineage>
</organism>
<evidence type="ECO:0000256" key="6">
    <source>
        <dbReference type="ARBA" id="ARBA00023002"/>
    </source>
</evidence>
<sequence>MDNNDDCSTNIDSEDSFIEDANEQIRMLEHRIEQLCRLKDAIVEIVDDSVWPDGTTVVKFANGQMERLLPNGDKHVTYPDGIQAWIKRSDHSEQIQLVDGSTYSCYANGVQKRCYPNGDIEIKTSTYVADSDLEKCIYAAYPMKLIERSQSPEVSFFSTEFFPPKTWKALDNLVPLVDSFRQLGALFSSITWHSNVNHMENIDDILSIQVVDIALNYCSLDTMIHLTCVGMTANKMLAILERLKQIGIRNILALRGDLESATSNTEDFQYASDLVRFIRHHYGDYFTIAVSGYPIKHPESINKQQDREYLKNKVNAGADFIITQLFFEADVYFAFVDECRAIGINVPILPGIMPIQSYDSLSKITRLSQLDIPAQLIQDLEPIRMNDEAIRSYGIEWTIHLCRQLMKSGLTPGLHFYTLNRQYATTTIVKALEIGYTSCPHKPLPWRHAANHRRCSETVRPIFWSSRPKSYMQRTNTWDEFPNGRWGRVHSPAFGSLNEYHLFAALDSITAKNRKRYRAMWGEKLHHERDVWHIFESYVAGINNRFGHKVESLPWNDEQLAPETDALRQQLSCVNRNGILTINSQPNVNGIISSDPVHGWGSPNGYVYQKAYVEFFVSGHRIGSLLEVLSQYPLVNYQITNNQGDLFYTNLDEEEPIAVTWGVFPGKEIIQPTIVDVDSFKVWKEEAFSLWMNKWACIYPDDDVVSRSVLTLICDTYYLVNLVDNDYPNDTCLWSILDKL</sequence>
<comment type="cofactor">
    <cofactor evidence="1">
        <name>FAD</name>
        <dbReference type="ChEBI" id="CHEBI:57692"/>
    </cofactor>
</comment>
<comment type="pathway">
    <text evidence="2 7">One-carbon metabolism; tetrahydrofolate interconversion.</text>
</comment>
<protein>
    <recommendedName>
        <fullName evidence="11">Methylenetetrahydrofolate reductase (NAD(P)H)</fullName>
    </recommendedName>
</protein>
<comment type="caution">
    <text evidence="10">The sequence shown here is derived from an EMBL/GenBank/DDBJ whole genome shotgun (WGS) entry which is preliminary data.</text>
</comment>
<name>A0A9D4SJJ4_DERFA</name>
<dbReference type="Proteomes" id="UP000828236">
    <property type="component" value="Unassembled WGS sequence"/>
</dbReference>
<dbReference type="GO" id="GO:0035999">
    <property type="term" value="P:tetrahydrofolate interconversion"/>
    <property type="evidence" value="ECO:0007669"/>
    <property type="project" value="TreeGrafter"/>
</dbReference>
<evidence type="ECO:0000259" key="9">
    <source>
        <dbReference type="Pfam" id="PF21895"/>
    </source>
</evidence>
<reference evidence="10" key="2">
    <citation type="journal article" date="2021" name="World Allergy Organ. J.">
        <title>Chromosome-level assembly of Dermatophagoides farinae genome and transcriptome reveals two novel allergens Der f 37 and Der f 39.</title>
        <authorList>
            <person name="Chen J."/>
            <person name="Cai Z."/>
            <person name="Fan D."/>
            <person name="Hu J."/>
            <person name="Hou Y."/>
            <person name="He Y."/>
            <person name="Zhang Z."/>
            <person name="Zhao Z."/>
            <person name="Gao P."/>
            <person name="Hu W."/>
            <person name="Sun J."/>
            <person name="Li J."/>
            <person name="Ji K."/>
        </authorList>
    </citation>
    <scope>NUCLEOTIDE SEQUENCE</scope>
    <source>
        <strain evidence="10">JKM2019</strain>
    </source>
</reference>
<keyword evidence="6" id="KW-0560">Oxidoreductase</keyword>
<feature type="domain" description="MTHFR SAM-binding regulatory" evidence="9">
    <location>
        <begin position="442"/>
        <end position="739"/>
    </location>
</feature>
<evidence type="ECO:0000256" key="3">
    <source>
        <dbReference type="ARBA" id="ARBA00006743"/>
    </source>
</evidence>
<evidence type="ECO:0000256" key="5">
    <source>
        <dbReference type="ARBA" id="ARBA00022827"/>
    </source>
</evidence>
<dbReference type="PANTHER" id="PTHR45754">
    <property type="entry name" value="METHYLENETETRAHYDROFOLATE REDUCTASE"/>
    <property type="match status" value="1"/>
</dbReference>
<dbReference type="Pfam" id="PF21895">
    <property type="entry name" value="MTHFR_C"/>
    <property type="match status" value="1"/>
</dbReference>
<proteinExistence type="inferred from homology"/>
<dbReference type="GO" id="GO:0004489">
    <property type="term" value="F:methylenetetrahydrofolate reductase [NAD(P)H] activity"/>
    <property type="evidence" value="ECO:0007669"/>
    <property type="project" value="InterPro"/>
</dbReference>
<dbReference type="GO" id="GO:0005829">
    <property type="term" value="C:cytosol"/>
    <property type="evidence" value="ECO:0007669"/>
    <property type="project" value="TreeGrafter"/>
</dbReference>
<dbReference type="SUPFAM" id="SSF51730">
    <property type="entry name" value="FAD-linked oxidoreductase"/>
    <property type="match status" value="1"/>
</dbReference>
<evidence type="ECO:0000256" key="1">
    <source>
        <dbReference type="ARBA" id="ARBA00001974"/>
    </source>
</evidence>
<dbReference type="GO" id="GO:0009086">
    <property type="term" value="P:methionine biosynthetic process"/>
    <property type="evidence" value="ECO:0007669"/>
    <property type="project" value="TreeGrafter"/>
</dbReference>
<dbReference type="InterPro" id="IPR053806">
    <property type="entry name" value="MTHFR_C"/>
</dbReference>
<dbReference type="InterPro" id="IPR029041">
    <property type="entry name" value="FAD-linked_oxidoreductase-like"/>
</dbReference>
<evidence type="ECO:0000256" key="7">
    <source>
        <dbReference type="RuleBase" id="RU004254"/>
    </source>
</evidence>
<evidence type="ECO:0000313" key="10">
    <source>
        <dbReference type="EMBL" id="KAH7643465.1"/>
    </source>
</evidence>
<dbReference type="Gene3D" id="3.20.20.220">
    <property type="match status" value="1"/>
</dbReference>
<dbReference type="AlphaFoldDB" id="A0A9D4SJJ4"/>
<dbReference type="Pfam" id="PF07202">
    <property type="entry name" value="Tcp10_C"/>
    <property type="match status" value="1"/>
</dbReference>
<dbReference type="CDD" id="cd00537">
    <property type="entry name" value="MTHFR"/>
    <property type="match status" value="1"/>
</dbReference>
<gene>
    <name evidence="10" type="ORF">HUG17_5827</name>
</gene>
<keyword evidence="5" id="KW-0274">FAD</keyword>
<comment type="similarity">
    <text evidence="3">Belongs to the methylenetetrahydrofolate reductase family.</text>
</comment>
<dbReference type="Gene3D" id="2.60.450.20">
    <property type="match status" value="1"/>
</dbReference>
<reference evidence="10" key="1">
    <citation type="submission" date="2020-06" db="EMBL/GenBank/DDBJ databases">
        <authorList>
            <person name="Ji K."/>
            <person name="Li J."/>
        </authorList>
    </citation>
    <scope>NUCLEOTIDE SEQUENCE</scope>
    <source>
        <strain evidence="10">JKM2019</strain>
        <tissue evidence="10">Whole body</tissue>
    </source>
</reference>
<dbReference type="GO" id="GO:0071949">
    <property type="term" value="F:FAD binding"/>
    <property type="evidence" value="ECO:0007669"/>
    <property type="project" value="TreeGrafter"/>
</dbReference>
<dbReference type="EMBL" id="SDOV01000002">
    <property type="protein sequence ID" value="KAH7643465.1"/>
    <property type="molecule type" value="Genomic_DNA"/>
</dbReference>
<dbReference type="Pfam" id="PF02219">
    <property type="entry name" value="MTHFR"/>
    <property type="match status" value="1"/>
</dbReference>
<feature type="domain" description="Centromere protein J C-terminal" evidence="8">
    <location>
        <begin position="52"/>
        <end position="82"/>
    </location>
</feature>
<accession>A0A9D4SJJ4</accession>